<name>A0A5C5WKF1_9BACT</name>
<reference evidence="3 4" key="1">
    <citation type="submission" date="2019-02" db="EMBL/GenBank/DDBJ databases">
        <title>Deep-cultivation of Planctomycetes and their phenomic and genomic characterization uncovers novel biology.</title>
        <authorList>
            <person name="Wiegand S."/>
            <person name="Jogler M."/>
            <person name="Boedeker C."/>
            <person name="Pinto D."/>
            <person name="Vollmers J."/>
            <person name="Rivas-Marin E."/>
            <person name="Kohn T."/>
            <person name="Peeters S.H."/>
            <person name="Heuer A."/>
            <person name="Rast P."/>
            <person name="Oberbeckmann S."/>
            <person name="Bunk B."/>
            <person name="Jeske O."/>
            <person name="Meyerdierks A."/>
            <person name="Storesund J.E."/>
            <person name="Kallscheuer N."/>
            <person name="Luecker S."/>
            <person name="Lage O.M."/>
            <person name="Pohl T."/>
            <person name="Merkel B.J."/>
            <person name="Hornburger P."/>
            <person name="Mueller R.-W."/>
            <person name="Bruemmer F."/>
            <person name="Labrenz M."/>
            <person name="Spormann A.M."/>
            <person name="Op Den Camp H."/>
            <person name="Overmann J."/>
            <person name="Amann R."/>
            <person name="Jetten M.S.M."/>
            <person name="Mascher T."/>
            <person name="Medema M.H."/>
            <person name="Devos D.P."/>
            <person name="Kaster A.-K."/>
            <person name="Ovreas L."/>
            <person name="Rohde M."/>
            <person name="Galperin M.Y."/>
            <person name="Jogler C."/>
        </authorList>
    </citation>
    <scope>NUCLEOTIDE SEQUENCE [LARGE SCALE GENOMIC DNA]</scope>
    <source>
        <strain evidence="3 4">Pla22</strain>
    </source>
</reference>
<evidence type="ECO:0000259" key="2">
    <source>
        <dbReference type="PROSITE" id="PS50110"/>
    </source>
</evidence>
<gene>
    <name evidence="3" type="primary">rcp1_4</name>
    <name evidence="3" type="ORF">Pla22_39070</name>
</gene>
<evidence type="ECO:0000313" key="3">
    <source>
        <dbReference type="EMBL" id="TWT51130.1"/>
    </source>
</evidence>
<sequence length="146" mass="16644">MEMKPENQVLLVEDNPDDVELTRESFRRTDRRLNLSHVGNGIECLKFLRKTEGYEDAPTPDLILLDLNMPIMDGREVLRALADDDQLKRHRVVVLTTSSSNTDLLVCHSFGCNAYVVKPVDVHEFQVIVNSICDFWFDAAMAPEIP</sequence>
<dbReference type="RefSeq" id="WP_146516232.1">
    <property type="nucleotide sequence ID" value="NZ_SJPI01000002.1"/>
</dbReference>
<dbReference type="Proteomes" id="UP000316598">
    <property type="component" value="Unassembled WGS sequence"/>
</dbReference>
<dbReference type="InterPro" id="IPR001789">
    <property type="entry name" value="Sig_transdc_resp-reg_receiver"/>
</dbReference>
<dbReference type="PROSITE" id="PS50110">
    <property type="entry name" value="RESPONSE_REGULATORY"/>
    <property type="match status" value="1"/>
</dbReference>
<evidence type="ECO:0000256" key="1">
    <source>
        <dbReference type="PROSITE-ProRule" id="PRU00169"/>
    </source>
</evidence>
<dbReference type="PANTHER" id="PTHR44520">
    <property type="entry name" value="RESPONSE REGULATOR RCP1-RELATED"/>
    <property type="match status" value="1"/>
</dbReference>
<feature type="domain" description="Response regulatory" evidence="2">
    <location>
        <begin position="8"/>
        <end position="133"/>
    </location>
</feature>
<comment type="caution">
    <text evidence="3">The sequence shown here is derived from an EMBL/GenBank/DDBJ whole genome shotgun (WGS) entry which is preliminary data.</text>
</comment>
<dbReference type="Pfam" id="PF00072">
    <property type="entry name" value="Response_reg"/>
    <property type="match status" value="1"/>
</dbReference>
<proteinExistence type="predicted"/>
<keyword evidence="1" id="KW-0597">Phosphoprotein</keyword>
<dbReference type="SMART" id="SM00448">
    <property type="entry name" value="REC"/>
    <property type="match status" value="1"/>
</dbReference>
<organism evidence="3 4">
    <name type="scientific">Rubripirellula amarantea</name>
    <dbReference type="NCBI Taxonomy" id="2527999"/>
    <lineage>
        <taxon>Bacteria</taxon>
        <taxon>Pseudomonadati</taxon>
        <taxon>Planctomycetota</taxon>
        <taxon>Planctomycetia</taxon>
        <taxon>Pirellulales</taxon>
        <taxon>Pirellulaceae</taxon>
        <taxon>Rubripirellula</taxon>
    </lineage>
</organism>
<dbReference type="CDD" id="cd17557">
    <property type="entry name" value="REC_Rcp-like"/>
    <property type="match status" value="1"/>
</dbReference>
<dbReference type="InterPro" id="IPR011006">
    <property type="entry name" value="CheY-like_superfamily"/>
</dbReference>
<dbReference type="OrthoDB" id="195863at2"/>
<feature type="modified residue" description="4-aspartylphosphate" evidence="1">
    <location>
        <position position="66"/>
    </location>
</feature>
<accession>A0A5C5WKF1</accession>
<keyword evidence="4" id="KW-1185">Reference proteome</keyword>
<dbReference type="AlphaFoldDB" id="A0A5C5WKF1"/>
<evidence type="ECO:0000313" key="4">
    <source>
        <dbReference type="Proteomes" id="UP000316598"/>
    </source>
</evidence>
<dbReference type="EMBL" id="SJPI01000002">
    <property type="protein sequence ID" value="TWT51130.1"/>
    <property type="molecule type" value="Genomic_DNA"/>
</dbReference>
<dbReference type="GO" id="GO:0000160">
    <property type="term" value="P:phosphorelay signal transduction system"/>
    <property type="evidence" value="ECO:0007669"/>
    <property type="project" value="InterPro"/>
</dbReference>
<dbReference type="InterPro" id="IPR052893">
    <property type="entry name" value="TCS_response_regulator"/>
</dbReference>
<dbReference type="SUPFAM" id="SSF52172">
    <property type="entry name" value="CheY-like"/>
    <property type="match status" value="1"/>
</dbReference>
<protein>
    <submittedName>
        <fullName evidence="3">Response regulator rcp1</fullName>
    </submittedName>
</protein>
<dbReference type="Gene3D" id="3.40.50.2300">
    <property type="match status" value="1"/>
</dbReference>